<reference evidence="1" key="1">
    <citation type="journal article" date="2021" name="Proc. Natl. Acad. Sci. U.S.A.">
        <title>A Catalog of Tens of Thousands of Viruses from Human Metagenomes Reveals Hidden Associations with Chronic Diseases.</title>
        <authorList>
            <person name="Tisza M.J."/>
            <person name="Buck C.B."/>
        </authorList>
    </citation>
    <scope>NUCLEOTIDE SEQUENCE</scope>
    <source>
        <strain evidence="1">Ctx322</strain>
    </source>
</reference>
<dbReference type="SUPFAM" id="SSF160719">
    <property type="entry name" value="gpW/gp25-like"/>
    <property type="match status" value="1"/>
</dbReference>
<accession>A0A8S5NBD2</accession>
<protein>
    <submittedName>
        <fullName evidence="1">Putative tail lysozyme</fullName>
    </submittedName>
</protein>
<organism evidence="1">
    <name type="scientific">Myoviridae sp. ctx322</name>
    <dbReference type="NCBI Taxonomy" id="2826711"/>
    <lineage>
        <taxon>Viruses</taxon>
        <taxon>Duplodnaviria</taxon>
        <taxon>Heunggongvirae</taxon>
        <taxon>Uroviricota</taxon>
        <taxon>Caudoviricetes</taxon>
    </lineage>
</organism>
<name>A0A8S5NBD2_9CAUD</name>
<proteinExistence type="predicted"/>
<dbReference type="Gene3D" id="3.10.450.40">
    <property type="match status" value="1"/>
</dbReference>
<dbReference type="EMBL" id="BK015115">
    <property type="protein sequence ID" value="DAD91560.1"/>
    <property type="molecule type" value="Genomic_DNA"/>
</dbReference>
<sequence length="174" mass="19537">MSNINNIGSGATFPIILTKFKDGETGKVQQVPQVEAVEDADGNVTLTPLFNPDGSPKMVDAIAWNPFTGDPSLIVHNIQSLVGFQLGQKMRDEAFGTRLWEVIEEPNTQLQAFLVKEFLKRAINLWEGRIIFLDSKITRENEKLIIDLSYKVGDLYQQTSLVYNSQTNSYNVND</sequence>
<evidence type="ECO:0000313" key="1">
    <source>
        <dbReference type="EMBL" id="DAD91560.1"/>
    </source>
</evidence>